<protein>
    <recommendedName>
        <fullName evidence="2">Autotransporter domain-containing protein</fullName>
    </recommendedName>
</protein>
<evidence type="ECO:0000313" key="4">
    <source>
        <dbReference type="Proteomes" id="UP000019918"/>
    </source>
</evidence>
<dbReference type="InterPro" id="IPR012332">
    <property type="entry name" value="Autotransporter_pectin_lyase_C"/>
</dbReference>
<dbReference type="SUPFAM" id="SSF103515">
    <property type="entry name" value="Autotransporter"/>
    <property type="match status" value="1"/>
</dbReference>
<dbReference type="PANTHER" id="PTHR35037">
    <property type="entry name" value="C-TERMINAL REGION OF AIDA-LIKE PROTEIN"/>
    <property type="match status" value="1"/>
</dbReference>
<dbReference type="Gene3D" id="2.160.20.20">
    <property type="match status" value="2"/>
</dbReference>
<dbReference type="SMART" id="SM00710">
    <property type="entry name" value="PbH1"/>
    <property type="match status" value="7"/>
</dbReference>
<dbReference type="CDD" id="cd01344">
    <property type="entry name" value="PL2_Passenger_AT"/>
    <property type="match status" value="1"/>
</dbReference>
<reference evidence="3 4" key="1">
    <citation type="submission" date="2014-02" db="EMBL/GenBank/DDBJ databases">
        <title>Draft genome of Erwinia mallotivora strain BT-MARDI, a papaya dieback pathogen.</title>
        <authorList>
            <person name="Redzuan R."/>
            <person name="Abu Bakar N."/>
            <person name="Badrun R."/>
            <person name="Mohd Raih M.F."/>
            <person name="Rozano L."/>
            <person name="Mat Amin N."/>
        </authorList>
    </citation>
    <scope>NUCLEOTIDE SEQUENCE [LARGE SCALE GENOMIC DNA]</scope>
    <source>
        <strain evidence="3 4">BT-MARDI</strain>
    </source>
</reference>
<dbReference type="Pfam" id="PF18883">
    <property type="entry name" value="AC_1"/>
    <property type="match status" value="1"/>
</dbReference>
<dbReference type="PROSITE" id="PS51208">
    <property type="entry name" value="AUTOTRANSPORTER"/>
    <property type="match status" value="1"/>
</dbReference>
<dbReference type="InterPro" id="IPR005546">
    <property type="entry name" value="Autotransporte_beta"/>
</dbReference>
<comment type="caution">
    <text evidence="3">The sequence shown here is derived from an EMBL/GenBank/DDBJ whole genome shotgun (WGS) entry which is preliminary data.</text>
</comment>
<feature type="signal peptide" evidence="1">
    <location>
        <begin position="1"/>
        <end position="24"/>
    </location>
</feature>
<accession>A0A014Q107</accession>
<proteinExistence type="predicted"/>
<dbReference type="PANTHER" id="PTHR35037:SF3">
    <property type="entry name" value="C-TERMINAL REGION OF AIDA-LIKE PROTEIN"/>
    <property type="match status" value="1"/>
</dbReference>
<organism evidence="3 4">
    <name type="scientific">Erwinia mallotivora</name>
    <dbReference type="NCBI Taxonomy" id="69222"/>
    <lineage>
        <taxon>Bacteria</taxon>
        <taxon>Pseudomonadati</taxon>
        <taxon>Pseudomonadota</taxon>
        <taxon>Gammaproteobacteria</taxon>
        <taxon>Enterobacterales</taxon>
        <taxon>Erwiniaceae</taxon>
        <taxon>Erwinia</taxon>
    </lineage>
</organism>
<feature type="domain" description="Autotransporter" evidence="2">
    <location>
        <begin position="823"/>
        <end position="1093"/>
    </location>
</feature>
<dbReference type="SUPFAM" id="SSF51126">
    <property type="entry name" value="Pectin lyase-like"/>
    <property type="match status" value="2"/>
</dbReference>
<dbReference type="InterPro" id="IPR006315">
    <property type="entry name" value="OM_autotransptr_brl_dom"/>
</dbReference>
<evidence type="ECO:0000313" key="3">
    <source>
        <dbReference type="EMBL" id="EXU76847.1"/>
    </source>
</evidence>
<dbReference type="OrthoDB" id="6053567at2"/>
<evidence type="ECO:0000259" key="2">
    <source>
        <dbReference type="PROSITE" id="PS51208"/>
    </source>
</evidence>
<feature type="chain" id="PRO_5001473554" description="Autotransporter domain-containing protein" evidence="1">
    <location>
        <begin position="25"/>
        <end position="1093"/>
    </location>
</feature>
<keyword evidence="4" id="KW-1185">Reference proteome</keyword>
<dbReference type="GO" id="GO:0019867">
    <property type="term" value="C:outer membrane"/>
    <property type="evidence" value="ECO:0007669"/>
    <property type="project" value="InterPro"/>
</dbReference>
<keyword evidence="1" id="KW-0732">Signal</keyword>
<evidence type="ECO:0000256" key="1">
    <source>
        <dbReference type="SAM" id="SignalP"/>
    </source>
</evidence>
<dbReference type="RefSeq" id="WP_034934340.1">
    <property type="nucleotide sequence ID" value="NZ_JFHN01000022.1"/>
</dbReference>
<gene>
    <name evidence="3" type="ORF">BG55_03535</name>
</gene>
<dbReference type="STRING" id="69222.BG55_03535"/>
<dbReference type="InterPro" id="IPR036709">
    <property type="entry name" value="Autotransporte_beta_dom_sf"/>
</dbReference>
<dbReference type="InterPro" id="IPR051551">
    <property type="entry name" value="Autotransporter_adhesion"/>
</dbReference>
<dbReference type="AlphaFoldDB" id="A0A014Q107"/>
<dbReference type="Gene3D" id="2.40.128.130">
    <property type="entry name" value="Autotransporter beta-domain"/>
    <property type="match status" value="1"/>
</dbReference>
<dbReference type="NCBIfam" id="TIGR01414">
    <property type="entry name" value="autotrans_barl"/>
    <property type="match status" value="1"/>
</dbReference>
<dbReference type="InterPro" id="IPR006626">
    <property type="entry name" value="PbH1"/>
</dbReference>
<sequence>MAIYIRPFALNVLTLTLFPFSALADQNWSVTDGTTVEVTEGYHSTDTTIPLYAAGANSQLITDSDLSFSTTADSTYVAHIREQAGLTLNGATLSSEGISAYGVYLYQNSSLIMNGGSISTSGYGSNAIQSNNSSLSLTDADISTSGASAYVLYMSGGTLNAENVQMTASGTSSSALYLSGTSGAASATLNNVEIDQTSINGGNAIAVYNSSLTATQLTVDSSATSMPAILGGTGSTLTLTDSSVTAAYTGIRLMGGSATLTNVDVSTNGSYGYALDVNVSSSATIQGGSYQTTGIAAHGVWLSYATSSLEASDTRFVTSGTSSHAVDIQSGSAVITDSTLSTSGNYSYGYYTESQAEGSGLTISTTGTYSYGAVARGGNLVLSDSTVTTTGNGGYGLVAMTAGTLTATDSVISTSGANAAAILSSGENSVVTAENITATTSGRASSGAQALNGGTITLLNSTLTTTGDQSTGLSAQQASTITADGVTVSTAGADAAALQTSLSTLNISNSQLTTTGLAVGLLASGQADGQQNTVTLDNVTLTSEQSTGVLVQGSDLELTLQNGTVITGGDGVALQASATEASDGTQTHSTVTVNASGNVSLLGDVIADSEEEVISLSLSDNSLLSGVTQSVSLLSLDSTSRWVMSGDSTVVDLQQDGLVTFNSASGFSMLTVTGDLSGSGEFVLRTEAGDDDSPTDQILVNGNATGDFSLTVVNQNGLGALTNAGILLVKVAGDATSASFTQKGSVVAGLYEYFVNKVGDNSWYLQSSYIAVDPDTSDTTDDTAAGENVVSWRPEIAGYMMAPYLNAAYGFQSAGNYHTRIGAYQQGSAVWGRTWGRHDRYAAGRYAYNVNSAFVQLGGDVMQKDLANGWHSKAGPMLTLGRIRSGNRDNARTLREGLSAYVGKTETTAYGVGGYFTAWHDDGSYLDTVGQITRYSNRFTSLTRAKMDSYSALLSAEVGKPFSVYQQLSIEPQFQLIGQYMNISQGYASGVKMKDQNITTGQARLGARLFYDATRVQPYVKADIVRQLGKTPGMILDDQTFRPDISKGYWQTGLGIAGKVSGQLSVYAEASYVRSMGKGLEGYNGNLGIKYHF</sequence>
<name>A0A014Q107_9GAMM</name>
<dbReference type="Pfam" id="PF03797">
    <property type="entry name" value="Autotransporter"/>
    <property type="match status" value="1"/>
</dbReference>
<dbReference type="SMART" id="SM00869">
    <property type="entry name" value="Autotransporter"/>
    <property type="match status" value="1"/>
</dbReference>
<dbReference type="InterPro" id="IPR043990">
    <property type="entry name" value="AC_1"/>
</dbReference>
<dbReference type="PATRIC" id="fig|69222.5.peg.744"/>
<dbReference type="EMBL" id="JFHN01000022">
    <property type="protein sequence ID" value="EXU76847.1"/>
    <property type="molecule type" value="Genomic_DNA"/>
</dbReference>
<dbReference type="InterPro" id="IPR011050">
    <property type="entry name" value="Pectin_lyase_fold/virulence"/>
</dbReference>
<dbReference type="Proteomes" id="UP000019918">
    <property type="component" value="Unassembled WGS sequence"/>
</dbReference>